<dbReference type="Gene3D" id="3.40.30.10">
    <property type="entry name" value="Glutaredoxin"/>
    <property type="match status" value="1"/>
</dbReference>
<gene>
    <name evidence="3" type="ORF">L2A60_15235</name>
</gene>
<dbReference type="EMBL" id="JAKGBZ010000036">
    <property type="protein sequence ID" value="MCF3948030.1"/>
    <property type="molecule type" value="Genomic_DNA"/>
</dbReference>
<dbReference type="PROSITE" id="PS51318">
    <property type="entry name" value="TAT"/>
    <property type="match status" value="1"/>
</dbReference>
<evidence type="ECO:0000313" key="3">
    <source>
        <dbReference type="EMBL" id="MCF3948030.1"/>
    </source>
</evidence>
<dbReference type="InterPro" id="IPR013766">
    <property type="entry name" value="Thioredoxin_domain"/>
</dbReference>
<dbReference type="PROSITE" id="PS51352">
    <property type="entry name" value="THIOREDOXIN_2"/>
    <property type="match status" value="1"/>
</dbReference>
<evidence type="ECO:0000313" key="4">
    <source>
        <dbReference type="Proteomes" id="UP001521209"/>
    </source>
</evidence>
<name>A0ABS9DZ47_9PROT</name>
<proteinExistence type="predicted"/>
<comment type="caution">
    <text evidence="3">The sequence shown here is derived from an EMBL/GenBank/DDBJ whole genome shotgun (WGS) entry which is preliminary data.</text>
</comment>
<dbReference type="Pfam" id="PF08534">
    <property type="entry name" value="Redoxin"/>
    <property type="match status" value="1"/>
</dbReference>
<dbReference type="PANTHER" id="PTHR42852">
    <property type="entry name" value="THIOL:DISULFIDE INTERCHANGE PROTEIN DSBE"/>
    <property type="match status" value="1"/>
</dbReference>
<dbReference type="RefSeq" id="WP_235705321.1">
    <property type="nucleotide sequence ID" value="NZ_JAKGBZ010000036.1"/>
</dbReference>
<keyword evidence="1" id="KW-0732">Signal</keyword>
<evidence type="ECO:0000259" key="2">
    <source>
        <dbReference type="PROSITE" id="PS51352"/>
    </source>
</evidence>
<reference evidence="3 4" key="1">
    <citation type="submission" date="2022-01" db="EMBL/GenBank/DDBJ databases">
        <authorList>
            <person name="Won M."/>
            <person name="Kim S.-J."/>
            <person name="Kwon S.-W."/>
        </authorList>
    </citation>
    <scope>NUCLEOTIDE SEQUENCE [LARGE SCALE GENOMIC DNA]</scope>
    <source>
        <strain evidence="3 4">KCTC 23505</strain>
    </source>
</reference>
<sequence>MPASRRELLGLPFLVAGSAIVASGSASAAVPAHPPLQLFAPKTFPALRFLDEAGQHISLASFHGKFVLLSIWATWYVPCQKEMATLDRLQAKLGGPHFQVVPVSIDSGGLVPVKEFYTRFKIQHLGIFLDPSGSAMQILNLQTIPVAFLIDPDGKAIGLKSGTAVWDSPRMVRFLTHVISSKSPT</sequence>
<dbReference type="InterPro" id="IPR036249">
    <property type="entry name" value="Thioredoxin-like_sf"/>
</dbReference>
<feature type="domain" description="Thioredoxin" evidence="2">
    <location>
        <begin position="38"/>
        <end position="180"/>
    </location>
</feature>
<evidence type="ECO:0000256" key="1">
    <source>
        <dbReference type="SAM" id="SignalP"/>
    </source>
</evidence>
<protein>
    <submittedName>
        <fullName evidence="3">TlpA family protein disulfide reductase</fullName>
    </submittedName>
</protein>
<organism evidence="3 4">
    <name type="scientific">Acidiphilium iwatense</name>
    <dbReference type="NCBI Taxonomy" id="768198"/>
    <lineage>
        <taxon>Bacteria</taxon>
        <taxon>Pseudomonadati</taxon>
        <taxon>Pseudomonadota</taxon>
        <taxon>Alphaproteobacteria</taxon>
        <taxon>Acetobacterales</taxon>
        <taxon>Acidocellaceae</taxon>
        <taxon>Acidiphilium</taxon>
    </lineage>
</organism>
<dbReference type="InterPro" id="IPR006311">
    <property type="entry name" value="TAT_signal"/>
</dbReference>
<dbReference type="Proteomes" id="UP001521209">
    <property type="component" value="Unassembled WGS sequence"/>
</dbReference>
<accession>A0ABS9DZ47</accession>
<dbReference type="InterPro" id="IPR050553">
    <property type="entry name" value="Thioredoxin_ResA/DsbE_sf"/>
</dbReference>
<dbReference type="PANTHER" id="PTHR42852:SF13">
    <property type="entry name" value="PROTEIN DIPZ"/>
    <property type="match status" value="1"/>
</dbReference>
<feature type="chain" id="PRO_5045877126" evidence="1">
    <location>
        <begin position="29"/>
        <end position="185"/>
    </location>
</feature>
<dbReference type="InterPro" id="IPR013740">
    <property type="entry name" value="Redoxin"/>
</dbReference>
<dbReference type="SUPFAM" id="SSF52833">
    <property type="entry name" value="Thioredoxin-like"/>
    <property type="match status" value="1"/>
</dbReference>
<keyword evidence="4" id="KW-1185">Reference proteome</keyword>
<dbReference type="CDD" id="cd02966">
    <property type="entry name" value="TlpA_like_family"/>
    <property type="match status" value="1"/>
</dbReference>
<feature type="signal peptide" evidence="1">
    <location>
        <begin position="1"/>
        <end position="28"/>
    </location>
</feature>